<proteinExistence type="predicted"/>
<dbReference type="EMBL" id="JAHIBW010000009">
    <property type="protein sequence ID" value="KAG7308288.1"/>
    <property type="molecule type" value="Genomic_DNA"/>
</dbReference>
<protein>
    <submittedName>
        <fullName evidence="2">Uncharacterized protein</fullName>
    </submittedName>
</protein>
<feature type="region of interest" description="Disordered" evidence="1">
    <location>
        <begin position="1"/>
        <end position="50"/>
    </location>
</feature>
<accession>A0ABQ7QTA8</accession>
<comment type="caution">
    <text evidence="2">The sequence shown here is derived from an EMBL/GenBank/DDBJ whole genome shotgun (WGS) entry which is preliminary data.</text>
</comment>
<organism evidence="2 3">
    <name type="scientific">Plutella xylostella</name>
    <name type="common">Diamondback moth</name>
    <name type="synonym">Plutella maculipennis</name>
    <dbReference type="NCBI Taxonomy" id="51655"/>
    <lineage>
        <taxon>Eukaryota</taxon>
        <taxon>Metazoa</taxon>
        <taxon>Ecdysozoa</taxon>
        <taxon>Arthropoda</taxon>
        <taxon>Hexapoda</taxon>
        <taxon>Insecta</taxon>
        <taxon>Pterygota</taxon>
        <taxon>Neoptera</taxon>
        <taxon>Endopterygota</taxon>
        <taxon>Lepidoptera</taxon>
        <taxon>Glossata</taxon>
        <taxon>Ditrysia</taxon>
        <taxon>Yponomeutoidea</taxon>
        <taxon>Plutellidae</taxon>
        <taxon>Plutella</taxon>
    </lineage>
</organism>
<sequence length="50" mass="5125">MGTSTAQHSTTYSAESSAMSGRARCGVPRGSSTATPPPSRDARLKLAQNS</sequence>
<dbReference type="Proteomes" id="UP000823941">
    <property type="component" value="Chromosome 9"/>
</dbReference>
<name>A0ABQ7QTA8_PLUXY</name>
<evidence type="ECO:0000256" key="1">
    <source>
        <dbReference type="SAM" id="MobiDB-lite"/>
    </source>
</evidence>
<keyword evidence="3" id="KW-1185">Reference proteome</keyword>
<reference evidence="2 3" key="1">
    <citation type="submission" date="2021-06" db="EMBL/GenBank/DDBJ databases">
        <title>A haploid diamondback moth (Plutella xylostella L.) genome assembly resolves 31 chromosomes and identifies a diamide resistance mutation.</title>
        <authorList>
            <person name="Ward C.M."/>
            <person name="Perry K.D."/>
            <person name="Baker G."/>
            <person name="Powis K."/>
            <person name="Heckel D.G."/>
            <person name="Baxter S.W."/>
        </authorList>
    </citation>
    <scope>NUCLEOTIDE SEQUENCE [LARGE SCALE GENOMIC DNA]</scope>
    <source>
        <strain evidence="2 3">LV</strain>
        <tissue evidence="2">Single pupa</tissue>
    </source>
</reference>
<evidence type="ECO:0000313" key="3">
    <source>
        <dbReference type="Proteomes" id="UP000823941"/>
    </source>
</evidence>
<feature type="compositionally biased region" description="Polar residues" evidence="1">
    <location>
        <begin position="1"/>
        <end position="19"/>
    </location>
</feature>
<gene>
    <name evidence="2" type="ORF">JYU34_006979</name>
</gene>
<evidence type="ECO:0000313" key="2">
    <source>
        <dbReference type="EMBL" id="KAG7308288.1"/>
    </source>
</evidence>